<dbReference type="InterPro" id="IPR007867">
    <property type="entry name" value="GMC_OxRtase_C"/>
</dbReference>
<dbReference type="GO" id="GO:0016614">
    <property type="term" value="F:oxidoreductase activity, acting on CH-OH group of donors"/>
    <property type="evidence" value="ECO:0007669"/>
    <property type="project" value="InterPro"/>
</dbReference>
<feature type="domain" description="Glucose-methanol-choline oxidoreductase N-terminal" evidence="6">
    <location>
        <begin position="130"/>
        <end position="153"/>
    </location>
</feature>
<feature type="binding site" evidence="3">
    <location>
        <position position="136"/>
    </location>
    <ligand>
        <name>FAD</name>
        <dbReference type="ChEBI" id="CHEBI:57692"/>
    </ligand>
</feature>
<keyword evidence="3 4" id="KW-0274">FAD</keyword>
<dbReference type="PANTHER" id="PTHR11552">
    <property type="entry name" value="GLUCOSE-METHANOL-CHOLINE GMC OXIDOREDUCTASE"/>
    <property type="match status" value="1"/>
</dbReference>
<dbReference type="Pfam" id="PF00732">
    <property type="entry name" value="GMC_oxred_N"/>
    <property type="match status" value="1"/>
</dbReference>
<protein>
    <submittedName>
        <fullName evidence="8">Glucose dehydrogenase [FAD, quinone]</fullName>
    </submittedName>
</protein>
<dbReference type="GeneID" id="108052805"/>
<dbReference type="InterPro" id="IPR000172">
    <property type="entry name" value="GMC_OxRdtase_N"/>
</dbReference>
<proteinExistence type="inferred from homology"/>
<keyword evidence="4" id="KW-0285">Flavoprotein</keyword>
<comment type="similarity">
    <text evidence="1 4">Belongs to the GMC oxidoreductase family.</text>
</comment>
<evidence type="ECO:0000256" key="1">
    <source>
        <dbReference type="ARBA" id="ARBA00010790"/>
    </source>
</evidence>
<evidence type="ECO:0000256" key="4">
    <source>
        <dbReference type="RuleBase" id="RU003968"/>
    </source>
</evidence>
<evidence type="ECO:0000313" key="8">
    <source>
        <dbReference type="RefSeq" id="XP_016990789.1"/>
    </source>
</evidence>
<accession>A0A6P4FMV4</accession>
<dbReference type="RefSeq" id="XP_016990789.2">
    <property type="nucleotide sequence ID" value="XM_017135300.2"/>
</dbReference>
<evidence type="ECO:0000256" key="3">
    <source>
        <dbReference type="PIRSR" id="PIRSR000137-2"/>
    </source>
</evidence>
<dbReference type="InterPro" id="IPR012132">
    <property type="entry name" value="GMC_OxRdtase"/>
</dbReference>
<dbReference type="RefSeq" id="XP_016990789.1">
    <property type="nucleotide sequence ID" value="XM_017135300.1"/>
</dbReference>
<evidence type="ECO:0000256" key="5">
    <source>
        <dbReference type="SAM" id="SignalP"/>
    </source>
</evidence>
<name>A0A6P4FMV4_DRORH</name>
<dbReference type="Gene3D" id="3.50.50.60">
    <property type="entry name" value="FAD/NAD(P)-binding domain"/>
    <property type="match status" value="1"/>
</dbReference>
<evidence type="ECO:0000259" key="7">
    <source>
        <dbReference type="PROSITE" id="PS00624"/>
    </source>
</evidence>
<dbReference type="InterPro" id="IPR036188">
    <property type="entry name" value="FAD/NAD-bd_sf"/>
</dbReference>
<organism evidence="8">
    <name type="scientific">Drosophila rhopaloa</name>
    <name type="common">Fruit fly</name>
    <dbReference type="NCBI Taxonomy" id="1041015"/>
    <lineage>
        <taxon>Eukaryota</taxon>
        <taxon>Metazoa</taxon>
        <taxon>Ecdysozoa</taxon>
        <taxon>Arthropoda</taxon>
        <taxon>Hexapoda</taxon>
        <taxon>Insecta</taxon>
        <taxon>Pterygota</taxon>
        <taxon>Neoptera</taxon>
        <taxon>Endopterygota</taxon>
        <taxon>Diptera</taxon>
        <taxon>Brachycera</taxon>
        <taxon>Muscomorpha</taxon>
        <taxon>Ephydroidea</taxon>
        <taxon>Drosophilidae</taxon>
        <taxon>Drosophila</taxon>
        <taxon>Sophophora</taxon>
    </lineage>
</organism>
<dbReference type="Pfam" id="PF05199">
    <property type="entry name" value="GMC_oxred_C"/>
    <property type="match status" value="1"/>
</dbReference>
<dbReference type="AlphaFoldDB" id="A0A6P4FMV4"/>
<sequence>MVKMKFFGVLLLCLCYLQATRCQLLVDLARDFETTLLNNRIPDTTRFLPEYDFIIVGAGSAGCVLANRLSEITSVSVLLLEAGDQETFISDVPLTAALTQMTRYNWGYKAEPTENACQGLKGGVCNWPKGRGVGGTSLINFMLYTRGHRRDYDEWAAANNSGWSYDEVLPYFRKSERIGIPELYKSPYHGRNGPLDVQYTDYRSQLLKAFLKSGRDMGYDITDPNGEHLMGFARSQATIRNGRRCSTGKAFIQPIVRRKNLHISMKSWVTRLIIDPVTKTATGVEFVKQRQRFVVRARKEVILSAGTIASPQILMLSGVGPADHLREHNITVVQDLPVGFNLQDHITLNGLVFVVNDSTVNDARLLNPSDIFRYIFAGQGPYTIPGGAEAFAFVRTPSSSFAKDYTDMELVLGAGSLSGDRFGTMRNLLGITDEFYDTMFGDLQDKETFGLVPVLLRPKSRGRISLRSRNPFHWPRMEPNFMQHPDDVRAMIEGIEMILQLARSKPMVKMGTRFHDRPFPGCEHLKFASEEYWRCCLRRYGSSLQHQSGTCKMGPAADETSVVDAQLRVHGIRGLRVVDASVLPNVPAGHTNAIVIMVAEKASDMVKDAWRMRTTPLNS</sequence>
<reference evidence="8" key="1">
    <citation type="submission" date="2025-08" db="UniProtKB">
        <authorList>
            <consortium name="RefSeq"/>
        </authorList>
    </citation>
    <scope>IDENTIFICATION</scope>
</reference>
<dbReference type="GO" id="GO:0050660">
    <property type="term" value="F:flavin adenine dinucleotide binding"/>
    <property type="evidence" value="ECO:0007669"/>
    <property type="project" value="InterPro"/>
</dbReference>
<dbReference type="PIRSF" id="PIRSF000137">
    <property type="entry name" value="Alcohol_oxidase"/>
    <property type="match status" value="1"/>
</dbReference>
<keyword evidence="5" id="KW-0732">Signal</keyword>
<feature type="binding site" evidence="3">
    <location>
        <position position="269"/>
    </location>
    <ligand>
        <name>FAD</name>
        <dbReference type="ChEBI" id="CHEBI:57692"/>
    </ligand>
</feature>
<dbReference type="OrthoDB" id="269227at2759"/>
<feature type="chain" id="PRO_5027962380" evidence="5">
    <location>
        <begin position="23"/>
        <end position="619"/>
    </location>
</feature>
<feature type="domain" description="Glucose-methanol-choline oxidoreductase N-terminal" evidence="7">
    <location>
        <begin position="306"/>
        <end position="320"/>
    </location>
</feature>
<comment type="cofactor">
    <cofactor evidence="3">
        <name>FAD</name>
        <dbReference type="ChEBI" id="CHEBI:57692"/>
    </cofactor>
</comment>
<dbReference type="PROSITE" id="PS00624">
    <property type="entry name" value="GMC_OXRED_2"/>
    <property type="match status" value="1"/>
</dbReference>
<gene>
    <name evidence="8" type="primary">LOC108052805</name>
</gene>
<dbReference type="PANTHER" id="PTHR11552:SF216">
    <property type="entry name" value="GLUCOSE-METHANOL-CHOLINE OXIDOREDUCTASE N-TERMINAL DOMAIN-CONTAINING PROTEIN"/>
    <property type="match status" value="1"/>
</dbReference>
<dbReference type="SUPFAM" id="SSF54373">
    <property type="entry name" value="FAD-linked reductases, C-terminal domain"/>
    <property type="match status" value="1"/>
</dbReference>
<dbReference type="Gene3D" id="3.30.560.10">
    <property type="entry name" value="Glucose Oxidase, domain 3"/>
    <property type="match status" value="1"/>
</dbReference>
<feature type="active site" description="Proton acceptor" evidence="2">
    <location>
        <position position="590"/>
    </location>
</feature>
<feature type="signal peptide" evidence="5">
    <location>
        <begin position="1"/>
        <end position="22"/>
    </location>
</feature>
<feature type="active site" description="Proton donor" evidence="2">
    <location>
        <position position="546"/>
    </location>
</feature>
<evidence type="ECO:0000259" key="6">
    <source>
        <dbReference type="PROSITE" id="PS00623"/>
    </source>
</evidence>
<dbReference type="PROSITE" id="PS00623">
    <property type="entry name" value="GMC_OXRED_1"/>
    <property type="match status" value="1"/>
</dbReference>
<evidence type="ECO:0000256" key="2">
    <source>
        <dbReference type="PIRSR" id="PIRSR000137-1"/>
    </source>
</evidence>
<dbReference type="SUPFAM" id="SSF51905">
    <property type="entry name" value="FAD/NAD(P)-binding domain"/>
    <property type="match status" value="1"/>
</dbReference>